<evidence type="ECO:0000256" key="1">
    <source>
        <dbReference type="SAM" id="SignalP"/>
    </source>
</evidence>
<keyword evidence="1" id="KW-0732">Signal</keyword>
<sequence length="75" mass="8751">MHCVNRPIMKFVGILVLVILAVFFDRVSSKPGWYLGPMNFNTKHKALQAPPKMTFERCLMERFNTAEKECSVYIR</sequence>
<proteinExistence type="evidence at transcript level"/>
<dbReference type="EMBL" id="KY563570">
    <property type="protein sequence ID" value="ARK19979.1"/>
    <property type="molecule type" value="mRNA"/>
</dbReference>
<protein>
    <submittedName>
        <fullName evidence="2">Venom protein</fullName>
    </submittedName>
</protein>
<reference evidence="2" key="1">
    <citation type="submission" date="2017-02" db="EMBL/GenBank/DDBJ databases">
        <title>Parasitoid Jewel Wasp Mounts Multi-Pronged Neurochemical Attack to Hijack a Host Brain.</title>
        <authorList>
            <person name="Arvidson R.S."/>
            <person name="Kaiser M."/>
            <person name="Libersat F."/>
            <person name="Adams M.E."/>
        </authorList>
    </citation>
    <scope>NUCLEOTIDE SEQUENCE</scope>
    <source>
        <strain evidence="2">197</strain>
    </source>
</reference>
<accession>A0A1W6EW84</accession>
<feature type="signal peptide" evidence="1">
    <location>
        <begin position="1"/>
        <end position="29"/>
    </location>
</feature>
<feature type="chain" id="PRO_5012800314" evidence="1">
    <location>
        <begin position="30"/>
        <end position="75"/>
    </location>
</feature>
<evidence type="ECO:0000313" key="2">
    <source>
        <dbReference type="EMBL" id="ARK19979.1"/>
    </source>
</evidence>
<name>A0A1W6EW84_AMPCP</name>
<organism evidence="2">
    <name type="scientific">Ampulex compressa</name>
    <name type="common">Emerald cockroach wasp</name>
    <dbReference type="NCBI Taxonomy" id="860918"/>
    <lineage>
        <taxon>Eukaryota</taxon>
        <taxon>Metazoa</taxon>
        <taxon>Ecdysozoa</taxon>
        <taxon>Arthropoda</taxon>
        <taxon>Hexapoda</taxon>
        <taxon>Insecta</taxon>
        <taxon>Pterygota</taxon>
        <taxon>Neoptera</taxon>
        <taxon>Endopterygota</taxon>
        <taxon>Hymenoptera</taxon>
        <taxon>Apocrita</taxon>
        <taxon>Aculeata</taxon>
        <taxon>Apoidea</taxon>
        <taxon>Ampulicidae</taxon>
        <taxon>Ampulicini</taxon>
        <taxon>Ampulex</taxon>
    </lineage>
</organism>
<dbReference type="AlphaFoldDB" id="A0A1W6EW84"/>